<proteinExistence type="predicted"/>
<dbReference type="PANTHER" id="PTHR13593">
    <property type="match status" value="1"/>
</dbReference>
<dbReference type="Proteomes" id="UP000826195">
    <property type="component" value="Unassembled WGS sequence"/>
</dbReference>
<dbReference type="PANTHER" id="PTHR13593:SF113">
    <property type="entry name" value="SI:DKEY-266F7.9"/>
    <property type="match status" value="1"/>
</dbReference>
<dbReference type="Gene3D" id="3.20.20.190">
    <property type="entry name" value="Phosphatidylinositol (PI) phosphodiesterase"/>
    <property type="match status" value="1"/>
</dbReference>
<dbReference type="InterPro" id="IPR051057">
    <property type="entry name" value="PI-PLC_domain"/>
</dbReference>
<evidence type="ECO:0000313" key="1">
    <source>
        <dbReference type="EMBL" id="KAH0539198.1"/>
    </source>
</evidence>
<accession>A0AAV7HXN8</accession>
<protein>
    <recommendedName>
        <fullName evidence="3">Phosphatidylinositol-specific phospholipase C X domain-containing protein</fullName>
    </recommendedName>
</protein>
<keyword evidence="2" id="KW-1185">Reference proteome</keyword>
<dbReference type="GO" id="GO:0006629">
    <property type="term" value="P:lipid metabolic process"/>
    <property type="evidence" value="ECO:0007669"/>
    <property type="project" value="InterPro"/>
</dbReference>
<organism evidence="1 2">
    <name type="scientific">Cotesia glomerata</name>
    <name type="common">Lepidopteran parasitic wasp</name>
    <name type="synonym">Apanteles glomeratus</name>
    <dbReference type="NCBI Taxonomy" id="32391"/>
    <lineage>
        <taxon>Eukaryota</taxon>
        <taxon>Metazoa</taxon>
        <taxon>Ecdysozoa</taxon>
        <taxon>Arthropoda</taxon>
        <taxon>Hexapoda</taxon>
        <taxon>Insecta</taxon>
        <taxon>Pterygota</taxon>
        <taxon>Neoptera</taxon>
        <taxon>Endopterygota</taxon>
        <taxon>Hymenoptera</taxon>
        <taxon>Apocrita</taxon>
        <taxon>Ichneumonoidea</taxon>
        <taxon>Braconidae</taxon>
        <taxon>Microgastrinae</taxon>
        <taxon>Cotesia</taxon>
    </lineage>
</organism>
<sequence>MSIGEPLNMISTTYSGRCWKVLHLLLELEDIFEPVYSLFCPLCTTTKKVEYPHYDKLNQIALTGTHVSAAYSKSLLPSVRTQDLSIKEQLESGVRVFDIHIRSVFNKFVLYYKSSYLGLTFDDILKEISNFLSYHLHEFVIMSMSEEEYFAESSTMSDCEIIDQYATGSNGWRLRKNWTLRDSIGMHRGRILLARGNRNYRFAECTVNLNKQCLIQSFKNSPWSFKDIDYKWREIQKLQATSFHANYECFINDMGGVYLESYPEETAKTGITHINGCSLPLNYRMACYFVNSYRGLTIVMADFPTQELSNRINDSNMNYTYDSCPEFLNNPVMN</sequence>
<name>A0AAV7HXN8_COTGL</name>
<dbReference type="EMBL" id="JAHXZJ010002609">
    <property type="protein sequence ID" value="KAH0539198.1"/>
    <property type="molecule type" value="Genomic_DNA"/>
</dbReference>
<comment type="caution">
    <text evidence="1">The sequence shown here is derived from an EMBL/GenBank/DDBJ whole genome shotgun (WGS) entry which is preliminary data.</text>
</comment>
<reference evidence="1 2" key="1">
    <citation type="journal article" date="2021" name="J. Hered.">
        <title>A chromosome-level genome assembly of the parasitoid wasp, Cotesia glomerata (Hymenoptera: Braconidae).</title>
        <authorList>
            <person name="Pinto B.J."/>
            <person name="Weis J.J."/>
            <person name="Gamble T."/>
            <person name="Ode P.J."/>
            <person name="Paul R."/>
            <person name="Zaspel J.M."/>
        </authorList>
    </citation>
    <scope>NUCLEOTIDE SEQUENCE [LARGE SCALE GENOMIC DNA]</scope>
    <source>
        <strain evidence="1">CgM1</strain>
    </source>
</reference>
<evidence type="ECO:0000313" key="2">
    <source>
        <dbReference type="Proteomes" id="UP000826195"/>
    </source>
</evidence>
<dbReference type="InterPro" id="IPR017946">
    <property type="entry name" value="PLC-like_Pdiesterase_TIM-brl"/>
</dbReference>
<evidence type="ECO:0008006" key="3">
    <source>
        <dbReference type="Google" id="ProtNLM"/>
    </source>
</evidence>
<gene>
    <name evidence="1" type="ORF">KQX54_001885</name>
</gene>
<dbReference type="PROSITE" id="PS50007">
    <property type="entry name" value="PIPLC_X_DOMAIN"/>
    <property type="match status" value="1"/>
</dbReference>
<dbReference type="SUPFAM" id="SSF51695">
    <property type="entry name" value="PLC-like phosphodiesterases"/>
    <property type="match status" value="1"/>
</dbReference>
<dbReference type="GO" id="GO:0008081">
    <property type="term" value="F:phosphoric diester hydrolase activity"/>
    <property type="evidence" value="ECO:0007669"/>
    <property type="project" value="InterPro"/>
</dbReference>
<dbReference type="AlphaFoldDB" id="A0AAV7HXN8"/>